<organism evidence="2 3">
    <name type="scientific">Marinicella pacifica</name>
    <dbReference type="NCBI Taxonomy" id="1171543"/>
    <lineage>
        <taxon>Bacteria</taxon>
        <taxon>Pseudomonadati</taxon>
        <taxon>Pseudomonadota</taxon>
        <taxon>Gammaproteobacteria</taxon>
        <taxon>Lysobacterales</taxon>
        <taxon>Marinicellaceae</taxon>
        <taxon>Marinicella</taxon>
    </lineage>
</organism>
<dbReference type="EMBL" id="BMEO01000011">
    <property type="protein sequence ID" value="GGF99938.1"/>
    <property type="molecule type" value="Genomic_DNA"/>
</dbReference>
<proteinExistence type="predicted"/>
<dbReference type="PANTHER" id="PTHR41795:SF1">
    <property type="entry name" value="EXOPOLYSACCHARIDE SYNTHESIS PROTEIN"/>
    <property type="match status" value="1"/>
</dbReference>
<keyword evidence="1" id="KW-0472">Membrane</keyword>
<keyword evidence="3" id="KW-1185">Reference proteome</keyword>
<reference evidence="2" key="2">
    <citation type="submission" date="2020-09" db="EMBL/GenBank/DDBJ databases">
        <authorList>
            <person name="Sun Q."/>
            <person name="Zhou Y."/>
        </authorList>
    </citation>
    <scope>NUCLEOTIDE SEQUENCE</scope>
    <source>
        <strain evidence="2">CGMCC 1.12181</strain>
    </source>
</reference>
<evidence type="ECO:0000256" key="1">
    <source>
        <dbReference type="SAM" id="Phobius"/>
    </source>
</evidence>
<gene>
    <name evidence="2" type="ORF">GCM10011365_21440</name>
</gene>
<keyword evidence="1" id="KW-1133">Transmembrane helix</keyword>
<name>A0A917CXA4_9GAMM</name>
<evidence type="ECO:0000313" key="2">
    <source>
        <dbReference type="EMBL" id="GGF99938.1"/>
    </source>
</evidence>
<accession>A0A917CXA4</accession>
<keyword evidence="1" id="KW-0812">Transmembrane</keyword>
<evidence type="ECO:0008006" key="4">
    <source>
        <dbReference type="Google" id="ProtNLM"/>
    </source>
</evidence>
<evidence type="ECO:0000313" key="3">
    <source>
        <dbReference type="Proteomes" id="UP000605253"/>
    </source>
</evidence>
<feature type="transmembrane region" description="Helical" evidence="1">
    <location>
        <begin position="172"/>
        <end position="189"/>
    </location>
</feature>
<comment type="caution">
    <text evidence="2">The sequence shown here is derived from an EMBL/GenBank/DDBJ whole genome shotgun (WGS) entry which is preliminary data.</text>
</comment>
<dbReference type="AlphaFoldDB" id="A0A917CXA4"/>
<dbReference type="PANTHER" id="PTHR41795">
    <property type="entry name" value="EXOPOLYSACCHARIDE SYNTHESIS PROTEIN"/>
    <property type="match status" value="1"/>
</dbReference>
<dbReference type="InterPro" id="IPR010331">
    <property type="entry name" value="ExoD"/>
</dbReference>
<dbReference type="PIRSF" id="PIRSF033239">
    <property type="entry name" value="ExoD"/>
    <property type="match status" value="1"/>
</dbReference>
<dbReference type="Proteomes" id="UP000605253">
    <property type="component" value="Unassembled WGS sequence"/>
</dbReference>
<dbReference type="RefSeq" id="WP_188365746.1">
    <property type="nucleotide sequence ID" value="NZ_BAABJF010000024.1"/>
</dbReference>
<sequence>MAEQLTLKQVLQEIDNQAGQADIVTLDDLVKHFQSRGFGPLIMFPALIAGLPTGAIPGVPSLCGLCIALISVQLVWGKQHPWLPKKLASIEMDTEKIKSTVPKAMPWAKRIDFLVRPRLKIFTTDKAQRVTALITTLLGLSMVPLELVPLGAGIPAWVLVIMALGFSGRDGLLILLGYVVAVAGLLWIIL</sequence>
<protein>
    <recommendedName>
        <fullName evidence="4">Exopolysaccharide synthesis protein ExoD</fullName>
    </recommendedName>
</protein>
<reference evidence="2" key="1">
    <citation type="journal article" date="2014" name="Int. J. Syst. Evol. Microbiol.">
        <title>Complete genome sequence of Corynebacterium casei LMG S-19264T (=DSM 44701T), isolated from a smear-ripened cheese.</title>
        <authorList>
            <consortium name="US DOE Joint Genome Institute (JGI-PGF)"/>
            <person name="Walter F."/>
            <person name="Albersmeier A."/>
            <person name="Kalinowski J."/>
            <person name="Ruckert C."/>
        </authorList>
    </citation>
    <scope>NUCLEOTIDE SEQUENCE</scope>
    <source>
        <strain evidence="2">CGMCC 1.12181</strain>
    </source>
</reference>
<dbReference type="Pfam" id="PF06055">
    <property type="entry name" value="ExoD"/>
    <property type="match status" value="1"/>
</dbReference>
<feature type="transmembrane region" description="Helical" evidence="1">
    <location>
        <begin position="55"/>
        <end position="76"/>
    </location>
</feature>